<organism evidence="15 16">
    <name type="scientific">Dendrobium chrysotoxum</name>
    <name type="common">Orchid</name>
    <dbReference type="NCBI Taxonomy" id="161865"/>
    <lineage>
        <taxon>Eukaryota</taxon>
        <taxon>Viridiplantae</taxon>
        <taxon>Streptophyta</taxon>
        <taxon>Embryophyta</taxon>
        <taxon>Tracheophyta</taxon>
        <taxon>Spermatophyta</taxon>
        <taxon>Magnoliopsida</taxon>
        <taxon>Liliopsida</taxon>
        <taxon>Asparagales</taxon>
        <taxon>Orchidaceae</taxon>
        <taxon>Epidendroideae</taxon>
        <taxon>Malaxideae</taxon>
        <taxon>Dendrobiinae</taxon>
        <taxon>Dendrobium</taxon>
    </lineage>
</organism>
<evidence type="ECO:0000256" key="7">
    <source>
        <dbReference type="ARBA" id="ARBA00022821"/>
    </source>
</evidence>
<dbReference type="GO" id="GO:0016020">
    <property type="term" value="C:membrane"/>
    <property type="evidence" value="ECO:0007669"/>
    <property type="project" value="UniProtKB-SubCell"/>
</dbReference>
<evidence type="ECO:0000256" key="5">
    <source>
        <dbReference type="ARBA" id="ARBA00022692"/>
    </source>
</evidence>
<dbReference type="GO" id="GO:0006979">
    <property type="term" value="P:response to oxidative stress"/>
    <property type="evidence" value="ECO:0007669"/>
    <property type="project" value="InterPro"/>
</dbReference>
<gene>
    <name evidence="15" type="ORF">IEQ34_008279</name>
</gene>
<evidence type="ECO:0000313" key="15">
    <source>
        <dbReference type="EMBL" id="KAH0463697.1"/>
    </source>
</evidence>
<dbReference type="EMBL" id="JAGFBR010000008">
    <property type="protein sequence ID" value="KAH0463697.1"/>
    <property type="molecule type" value="Genomic_DNA"/>
</dbReference>
<comment type="similarity">
    <text evidence="2">Belongs to the MLO family.</text>
</comment>
<keyword evidence="4" id="KW-0349">Heme</keyword>
<dbReference type="GO" id="GO:0020037">
    <property type="term" value="F:heme binding"/>
    <property type="evidence" value="ECO:0007669"/>
    <property type="project" value="InterPro"/>
</dbReference>
<feature type="domain" description="Plant heme peroxidase family profile" evidence="14">
    <location>
        <begin position="33"/>
        <end position="79"/>
    </location>
</feature>
<keyword evidence="10" id="KW-0560">Oxidoreductase</keyword>
<dbReference type="Proteomes" id="UP000775213">
    <property type="component" value="Unassembled WGS sequence"/>
</dbReference>
<dbReference type="GO" id="GO:0046872">
    <property type="term" value="F:metal ion binding"/>
    <property type="evidence" value="ECO:0007669"/>
    <property type="project" value="UniProtKB-KW"/>
</dbReference>
<evidence type="ECO:0000256" key="1">
    <source>
        <dbReference type="ARBA" id="ARBA00004141"/>
    </source>
</evidence>
<comment type="caution">
    <text evidence="15">The sequence shown here is derived from an EMBL/GenBank/DDBJ whole genome shotgun (WGS) entry which is preliminary data.</text>
</comment>
<keyword evidence="9" id="KW-1133">Transmembrane helix</keyword>
<evidence type="ECO:0000313" key="16">
    <source>
        <dbReference type="Proteomes" id="UP000775213"/>
    </source>
</evidence>
<dbReference type="PROSITE" id="PS00436">
    <property type="entry name" value="PEROXIDASE_2"/>
    <property type="match status" value="1"/>
</dbReference>
<protein>
    <recommendedName>
        <fullName evidence="14">Plant heme peroxidase family profile domain-containing protein</fullName>
    </recommendedName>
</protein>
<dbReference type="InterPro" id="IPR002016">
    <property type="entry name" value="Haem_peroxidase"/>
</dbReference>
<dbReference type="GO" id="GO:0004601">
    <property type="term" value="F:peroxidase activity"/>
    <property type="evidence" value="ECO:0007669"/>
    <property type="project" value="UniProtKB-KW"/>
</dbReference>
<proteinExistence type="inferred from homology"/>
<keyword evidence="5" id="KW-0812">Transmembrane</keyword>
<name>A0AAV7H710_DENCH</name>
<keyword evidence="11" id="KW-0408">Iron</keyword>
<keyword evidence="8" id="KW-0106">Calcium</keyword>
<keyword evidence="7" id="KW-0611">Plant defense</keyword>
<dbReference type="PROSITE" id="PS50873">
    <property type="entry name" value="PEROXIDASE_4"/>
    <property type="match status" value="1"/>
</dbReference>
<dbReference type="Pfam" id="PF03094">
    <property type="entry name" value="Mlo"/>
    <property type="match status" value="1"/>
</dbReference>
<dbReference type="InterPro" id="IPR010255">
    <property type="entry name" value="Haem_peroxidase_sf"/>
</dbReference>
<keyword evidence="3" id="KW-0575">Peroxidase</keyword>
<evidence type="ECO:0000256" key="12">
    <source>
        <dbReference type="ARBA" id="ARBA00023136"/>
    </source>
</evidence>
<evidence type="ECO:0000259" key="14">
    <source>
        <dbReference type="PROSITE" id="PS50873"/>
    </source>
</evidence>
<dbReference type="InterPro" id="IPR019794">
    <property type="entry name" value="Peroxidases_AS"/>
</dbReference>
<dbReference type="InterPro" id="IPR004326">
    <property type="entry name" value="Mlo"/>
</dbReference>
<evidence type="ECO:0000256" key="2">
    <source>
        <dbReference type="ARBA" id="ARBA00006574"/>
    </source>
</evidence>
<accession>A0AAV7H710</accession>
<evidence type="ECO:0000256" key="8">
    <source>
        <dbReference type="ARBA" id="ARBA00022837"/>
    </source>
</evidence>
<evidence type="ECO:0000256" key="11">
    <source>
        <dbReference type="ARBA" id="ARBA00023004"/>
    </source>
</evidence>
<keyword evidence="6" id="KW-0479">Metal-binding</keyword>
<evidence type="ECO:0000256" key="10">
    <source>
        <dbReference type="ARBA" id="ARBA00023002"/>
    </source>
</evidence>
<dbReference type="AlphaFoldDB" id="A0AAV7H710"/>
<dbReference type="Gene3D" id="1.10.520.10">
    <property type="match status" value="1"/>
</dbReference>
<dbReference type="GO" id="GO:0006952">
    <property type="term" value="P:defense response"/>
    <property type="evidence" value="ECO:0007669"/>
    <property type="project" value="UniProtKB-KW"/>
</dbReference>
<evidence type="ECO:0000256" key="9">
    <source>
        <dbReference type="ARBA" id="ARBA00022989"/>
    </source>
</evidence>
<reference evidence="15 16" key="1">
    <citation type="journal article" date="2021" name="Hortic Res">
        <title>Chromosome-scale assembly of the Dendrobium chrysotoxum genome enhances the understanding of orchid evolution.</title>
        <authorList>
            <person name="Zhang Y."/>
            <person name="Zhang G.Q."/>
            <person name="Zhang D."/>
            <person name="Liu X.D."/>
            <person name="Xu X.Y."/>
            <person name="Sun W.H."/>
            <person name="Yu X."/>
            <person name="Zhu X."/>
            <person name="Wang Z.W."/>
            <person name="Zhao X."/>
            <person name="Zhong W.Y."/>
            <person name="Chen H."/>
            <person name="Yin W.L."/>
            <person name="Huang T."/>
            <person name="Niu S.C."/>
            <person name="Liu Z.J."/>
        </authorList>
    </citation>
    <scope>NUCLEOTIDE SEQUENCE [LARGE SCALE GENOMIC DNA]</scope>
    <source>
        <strain evidence="15">Lindl</strain>
    </source>
</reference>
<comment type="subcellular location">
    <subcellularLocation>
        <location evidence="1">Membrane</location>
        <topology evidence="1">Multi-pass membrane protein</topology>
    </subcellularLocation>
</comment>
<evidence type="ECO:0000256" key="6">
    <source>
        <dbReference type="ARBA" id="ARBA00022723"/>
    </source>
</evidence>
<keyword evidence="12" id="KW-0472">Membrane</keyword>
<evidence type="ECO:0000256" key="3">
    <source>
        <dbReference type="ARBA" id="ARBA00022559"/>
    </source>
</evidence>
<evidence type="ECO:0000256" key="4">
    <source>
        <dbReference type="ARBA" id="ARBA00022617"/>
    </source>
</evidence>
<evidence type="ECO:0000256" key="13">
    <source>
        <dbReference type="ARBA" id="ARBA00023265"/>
    </source>
</evidence>
<keyword evidence="16" id="KW-1185">Reference proteome</keyword>
<sequence length="270" mass="30066">MAFPTPPISPLTILNPNSSSPPSTVAFPPIVNGLSFTFYESSYANLDSIVRGFLKKQFKKDIGLAAALLRVHFHDCFVQVSKLVEKETEEKKKETYPKFVFEDYMKLYICQTFEAKEASSQARTFFMQHKIVVLHSKIMISIKLYVEDDTSNAILTLFDNEVESIQLKKIKGLFGIGSSYFVTFMIILVVETKLQVIISRMAIEIQERHAVVQGFALVQGSIYTVSCQHNRTGPFTRGSSLFDHAGGGGQADHAHLSNAARTEAVGSDLV</sequence>
<keyword evidence="13" id="KW-0568">Pathogenesis-related protein</keyword>
<dbReference type="SUPFAM" id="SSF48113">
    <property type="entry name" value="Heme-dependent peroxidases"/>
    <property type="match status" value="1"/>
</dbReference>